<dbReference type="Gene3D" id="3.40.50.720">
    <property type="entry name" value="NAD(P)-binding Rossmann-like Domain"/>
    <property type="match status" value="1"/>
</dbReference>
<gene>
    <name evidence="8" type="primary">gmd</name>
    <name evidence="8" type="ORF">CM83_21249</name>
</gene>
<reference evidence="8" key="1">
    <citation type="journal article" date="2014" name="PLoS ONE">
        <title>Transcriptome-Based Identification of ABC Transporters in the Western Tarnished Plant Bug Lygus hesperus.</title>
        <authorList>
            <person name="Hull J.J."/>
            <person name="Chaney K."/>
            <person name="Geib S.M."/>
            <person name="Fabrick J.A."/>
            <person name="Brent C.S."/>
            <person name="Walsh D."/>
            <person name="Lavine L.C."/>
        </authorList>
    </citation>
    <scope>NUCLEOTIDE SEQUENCE</scope>
</reference>
<evidence type="ECO:0000256" key="1">
    <source>
        <dbReference type="ARBA" id="ARBA00001937"/>
    </source>
</evidence>
<dbReference type="InterPro" id="IPR006368">
    <property type="entry name" value="GDP_Man_deHydtase"/>
</dbReference>
<dbReference type="PANTHER" id="PTHR43715">
    <property type="entry name" value="GDP-MANNOSE 4,6-DEHYDRATASE"/>
    <property type="match status" value="1"/>
</dbReference>
<dbReference type="PANTHER" id="PTHR43715:SF1">
    <property type="entry name" value="GDP-MANNOSE 4,6 DEHYDRATASE"/>
    <property type="match status" value="1"/>
</dbReference>
<name>A0A0A9X437_LYGHE</name>
<dbReference type="Pfam" id="PF16363">
    <property type="entry name" value="GDP_Man_Dehyd"/>
    <property type="match status" value="1"/>
</dbReference>
<comment type="cofactor">
    <cofactor evidence="1">
        <name>NADP(+)</name>
        <dbReference type="ChEBI" id="CHEBI:58349"/>
    </cofactor>
</comment>
<evidence type="ECO:0000313" key="8">
    <source>
        <dbReference type="EMBL" id="JAG11870.1"/>
    </source>
</evidence>
<reference evidence="8" key="2">
    <citation type="submission" date="2014-07" db="EMBL/GenBank/DDBJ databases">
        <authorList>
            <person name="Hull J."/>
        </authorList>
    </citation>
    <scope>NUCLEOTIDE SEQUENCE</scope>
</reference>
<evidence type="ECO:0000259" key="7">
    <source>
        <dbReference type="Pfam" id="PF16363"/>
    </source>
</evidence>
<dbReference type="AlphaFoldDB" id="A0A0A9X437"/>
<dbReference type="SUPFAM" id="SSF51735">
    <property type="entry name" value="NAD(P)-binding Rossmann-fold domains"/>
    <property type="match status" value="1"/>
</dbReference>
<evidence type="ECO:0000256" key="5">
    <source>
        <dbReference type="ARBA" id="ARBA00023239"/>
    </source>
</evidence>
<dbReference type="EMBL" id="GBHO01031734">
    <property type="protein sequence ID" value="JAG11870.1"/>
    <property type="molecule type" value="Transcribed_RNA"/>
</dbReference>
<comment type="similarity">
    <text evidence="3">Belongs to the NAD(P)-dependent epimerase/dehydratase family. GDP-mannose 4,6-dehydratase subfamily.</text>
</comment>
<protein>
    <recommendedName>
        <fullName evidence="4">GDP-mannose 4,6-dehydratase</fullName>
        <ecNumber evidence="4">4.2.1.47</ecNumber>
    </recommendedName>
    <alternativeName>
        <fullName evidence="6">GDP-D-mannose dehydratase</fullName>
    </alternativeName>
</protein>
<keyword evidence="5" id="KW-0456">Lyase</keyword>
<evidence type="ECO:0000256" key="6">
    <source>
        <dbReference type="ARBA" id="ARBA00031085"/>
    </source>
</evidence>
<comment type="pathway">
    <text evidence="2">Nucleotide-sugar biosynthesis; GDP-L-fucose biosynthesis via de novo pathway; GDP-L-fucose from GDP-alpha-D-mannose: step 1/2.</text>
</comment>
<dbReference type="UniPathway" id="UPA00128">
    <property type="reaction ID" value="UER00190"/>
</dbReference>
<dbReference type="FunFam" id="3.40.50.720:FF:000924">
    <property type="entry name" value="GDP-mannose 4,6 dehydratase"/>
    <property type="match status" value="1"/>
</dbReference>
<dbReference type="EC" id="4.2.1.47" evidence="4"/>
<dbReference type="InterPro" id="IPR036291">
    <property type="entry name" value="NAD(P)-bd_dom_sf"/>
</dbReference>
<feature type="domain" description="NAD(P)-binding" evidence="7">
    <location>
        <begin position="2"/>
        <end position="201"/>
    </location>
</feature>
<sequence length="253" mass="28918">MCNMHREVRFYQASTSELYGQVVETPQTERTPFYPRSPYAVAKLYAYWICVNYREAYGMHICNGIAFNHESPRRGATFVTRKTTLAVARIVKNLQSCLYLGNIDALRDWGHAVDYVEGMWRILQHDTPTDFVLATNVTMSVRTFVEKAFKYVGITIAWRGSGFDEVGYDVADNRVLVRIDEKLYRPTEVNALIGDASKAKRVRLCSCVFAPLCTISPVSILHCIHTPLYPHSTAPHSFYNGNQKYQSMRLLLI</sequence>
<proteinExistence type="inferred from homology"/>
<organism evidence="8">
    <name type="scientific">Lygus hesperus</name>
    <name type="common">Western plant bug</name>
    <dbReference type="NCBI Taxonomy" id="30085"/>
    <lineage>
        <taxon>Eukaryota</taxon>
        <taxon>Metazoa</taxon>
        <taxon>Ecdysozoa</taxon>
        <taxon>Arthropoda</taxon>
        <taxon>Hexapoda</taxon>
        <taxon>Insecta</taxon>
        <taxon>Pterygota</taxon>
        <taxon>Neoptera</taxon>
        <taxon>Paraneoptera</taxon>
        <taxon>Hemiptera</taxon>
        <taxon>Heteroptera</taxon>
        <taxon>Panheteroptera</taxon>
        <taxon>Cimicomorpha</taxon>
        <taxon>Miridae</taxon>
        <taxon>Mirini</taxon>
        <taxon>Lygus</taxon>
    </lineage>
</organism>
<accession>A0A0A9X437</accession>
<evidence type="ECO:0000256" key="2">
    <source>
        <dbReference type="ARBA" id="ARBA00004912"/>
    </source>
</evidence>
<dbReference type="InterPro" id="IPR016040">
    <property type="entry name" value="NAD(P)-bd_dom"/>
</dbReference>
<dbReference type="GO" id="GO:0042351">
    <property type="term" value="P:'de novo' GDP-L-fucose biosynthetic process"/>
    <property type="evidence" value="ECO:0007669"/>
    <property type="project" value="UniProtKB-UniPathway"/>
</dbReference>
<evidence type="ECO:0000256" key="3">
    <source>
        <dbReference type="ARBA" id="ARBA00009263"/>
    </source>
</evidence>
<evidence type="ECO:0000256" key="4">
    <source>
        <dbReference type="ARBA" id="ARBA00011989"/>
    </source>
</evidence>
<dbReference type="Gene3D" id="3.90.25.10">
    <property type="entry name" value="UDP-galactose 4-epimerase, domain 1"/>
    <property type="match status" value="2"/>
</dbReference>
<dbReference type="GO" id="GO:0008446">
    <property type="term" value="F:GDP-mannose 4,6-dehydratase activity"/>
    <property type="evidence" value="ECO:0007669"/>
    <property type="project" value="UniProtKB-EC"/>
</dbReference>